<dbReference type="InterPro" id="IPR005135">
    <property type="entry name" value="Endo/exonuclease/phosphatase"/>
</dbReference>
<dbReference type="AlphaFoldDB" id="A0A9X1Z376"/>
<keyword evidence="2" id="KW-0378">Hydrolase</keyword>
<comment type="caution">
    <text evidence="2">The sequence shown here is derived from an EMBL/GenBank/DDBJ whole genome shotgun (WGS) entry which is preliminary data.</text>
</comment>
<dbReference type="Gene3D" id="3.60.10.10">
    <property type="entry name" value="Endonuclease/exonuclease/phosphatase"/>
    <property type="match status" value="1"/>
</dbReference>
<feature type="domain" description="Endonuclease/exonuclease/phosphatase" evidence="1">
    <location>
        <begin position="53"/>
        <end position="342"/>
    </location>
</feature>
<keyword evidence="3" id="KW-1185">Reference proteome</keyword>
<dbReference type="InterPro" id="IPR036691">
    <property type="entry name" value="Endo/exonu/phosph_ase_sf"/>
</dbReference>
<dbReference type="PANTHER" id="PTHR14859">
    <property type="entry name" value="CALCOFLUOR WHITE HYPERSENSITIVE PROTEIN PRECURSOR"/>
    <property type="match status" value="1"/>
</dbReference>
<sequence length="378" mass="42691">MLNVNDASSPTASELSFNVVSINLFNFIEPPYAFYDFENIYSDKQWQKKCAWLSDFINQSQPDIIGFQEVFSPDALAKLTQSLGYEYFVALDEPEVISDYVYRSPVVAIASKYPIVDSVNVSPDPQWITQLGLADTFAFSRKPLRATIQLPVFGPCDCYVIHLKSKRSGVSRDDISESGLQGGPDFVARQVLGRWASSLQRGSESALLCHQMLMRRQQAQQPFMLMGDFNDTLGSELLAAFNNQLRVFRSDIEDPQLAKLGETSLMAELHQSSLYDSYELFIAATKCNATLAQDEFESASLLDDEPHAVRQATHYYGNTGSVLDYILVSSEFNPTQQQNLAHIIDYQTFDRHLVRPDYERDSDSTDHAPVMMRFSVRT</sequence>
<dbReference type="GO" id="GO:0006506">
    <property type="term" value="P:GPI anchor biosynthetic process"/>
    <property type="evidence" value="ECO:0007669"/>
    <property type="project" value="TreeGrafter"/>
</dbReference>
<dbReference type="EMBL" id="JAKILJ010000001">
    <property type="protein sequence ID" value="MCL1103849.1"/>
    <property type="molecule type" value="Genomic_DNA"/>
</dbReference>
<reference evidence="2" key="1">
    <citation type="submission" date="2022-01" db="EMBL/GenBank/DDBJ databases">
        <title>Whole genome-based taxonomy of the Shewanellaceae.</title>
        <authorList>
            <person name="Martin-Rodriguez A.J."/>
        </authorList>
    </citation>
    <scope>NUCLEOTIDE SEQUENCE</scope>
    <source>
        <strain evidence="2">DSM 23803</strain>
    </source>
</reference>
<keyword evidence="2" id="KW-0255">Endonuclease</keyword>
<dbReference type="GO" id="GO:0016020">
    <property type="term" value="C:membrane"/>
    <property type="evidence" value="ECO:0007669"/>
    <property type="project" value="GOC"/>
</dbReference>
<dbReference type="Proteomes" id="UP001139408">
    <property type="component" value="Unassembled WGS sequence"/>
</dbReference>
<gene>
    <name evidence="2" type="ORF">L2749_01000</name>
</gene>
<dbReference type="InterPro" id="IPR051916">
    <property type="entry name" value="GPI-anchor_lipid_remodeler"/>
</dbReference>
<proteinExistence type="predicted"/>
<dbReference type="RefSeq" id="WP_188923392.1">
    <property type="nucleotide sequence ID" value="NZ_BMQI01000001.1"/>
</dbReference>
<accession>A0A9X1Z376</accession>
<dbReference type="PANTHER" id="PTHR14859:SF15">
    <property type="entry name" value="ENDONUCLEASE_EXONUCLEASE_PHOSPHATASE DOMAIN-CONTAINING PROTEIN"/>
    <property type="match status" value="1"/>
</dbReference>
<evidence type="ECO:0000313" key="3">
    <source>
        <dbReference type="Proteomes" id="UP001139408"/>
    </source>
</evidence>
<keyword evidence="2" id="KW-0540">Nuclease</keyword>
<dbReference type="Pfam" id="PF03372">
    <property type="entry name" value="Exo_endo_phos"/>
    <property type="match status" value="1"/>
</dbReference>
<evidence type="ECO:0000313" key="2">
    <source>
        <dbReference type="EMBL" id="MCL1103849.1"/>
    </source>
</evidence>
<protein>
    <submittedName>
        <fullName evidence="2">Endonuclease/exonuclease/phosphatase family protein</fullName>
    </submittedName>
</protein>
<evidence type="ECO:0000259" key="1">
    <source>
        <dbReference type="Pfam" id="PF03372"/>
    </source>
</evidence>
<dbReference type="GO" id="GO:0004519">
    <property type="term" value="F:endonuclease activity"/>
    <property type="evidence" value="ECO:0007669"/>
    <property type="project" value="UniProtKB-KW"/>
</dbReference>
<organism evidence="2 3">
    <name type="scientific">Shewanella algicola</name>
    <dbReference type="NCBI Taxonomy" id="640633"/>
    <lineage>
        <taxon>Bacteria</taxon>
        <taxon>Pseudomonadati</taxon>
        <taxon>Pseudomonadota</taxon>
        <taxon>Gammaproteobacteria</taxon>
        <taxon>Alteromonadales</taxon>
        <taxon>Shewanellaceae</taxon>
        <taxon>Shewanella</taxon>
    </lineage>
</organism>
<name>A0A9X1Z376_9GAMM</name>
<dbReference type="SUPFAM" id="SSF56219">
    <property type="entry name" value="DNase I-like"/>
    <property type="match status" value="1"/>
</dbReference>